<dbReference type="RefSeq" id="XP_015932646.2">
    <property type="nucleotide sequence ID" value="XM_016077160.2"/>
</dbReference>
<dbReference type="InterPro" id="IPR029472">
    <property type="entry name" value="Copia-like_N"/>
</dbReference>
<accession>A0A6P4B215</accession>
<dbReference type="KEGG" id="adu:107458946"/>
<dbReference type="PROSITE" id="PS50158">
    <property type="entry name" value="ZF_CCHC"/>
    <property type="match status" value="1"/>
</dbReference>
<dbReference type="InterPro" id="IPR001878">
    <property type="entry name" value="Znf_CCHC"/>
</dbReference>
<evidence type="ECO:0000256" key="1">
    <source>
        <dbReference type="PROSITE-ProRule" id="PRU00047"/>
    </source>
</evidence>
<dbReference type="SUPFAM" id="SSF57756">
    <property type="entry name" value="Retrovirus zinc finger-like domains"/>
    <property type="match status" value="1"/>
</dbReference>
<dbReference type="Pfam" id="PF14244">
    <property type="entry name" value="Retrotran_gag_3"/>
    <property type="match status" value="1"/>
</dbReference>
<evidence type="ECO:0000313" key="4">
    <source>
        <dbReference type="Proteomes" id="UP000515211"/>
    </source>
</evidence>
<dbReference type="PANTHER" id="PTHR37610">
    <property type="entry name" value="CCHC-TYPE DOMAIN-CONTAINING PROTEIN"/>
    <property type="match status" value="1"/>
</dbReference>
<dbReference type="GO" id="GO:0008270">
    <property type="term" value="F:zinc ion binding"/>
    <property type="evidence" value="ECO:0007669"/>
    <property type="project" value="UniProtKB-KW"/>
</dbReference>
<evidence type="ECO:0000256" key="2">
    <source>
        <dbReference type="SAM" id="MobiDB-lite"/>
    </source>
</evidence>
<sequence>MDVHQLANLLNQLSTLQAQISRAGVSPITDPVSPYFIHPGESPGTPLISVTLNASNYQSWSRKMLLALKLKNKLQFIDGSTRKPESDDALYESWERCNTLVVLWINHSLSAEISASVIWNNVASDLWKDLKHRYCQGDRFRVAELEEEMYQMKQGKLTVTAYFTKLKSIWEQLSGFRPVLDCVMCSETCKCGLAKMREYREESYTVRLLRGLNEQYSNVRSNIMLMNPLPDVNTAFSLLTQQERQFDIVDPSDYKVLLQNAQINYVDGAGRGREKEENRGGRANTRGRGKGSKMQCTYCGRMGHIVDNCYKKHSLPPHLK</sequence>
<keyword evidence="4" id="KW-1185">Reference proteome</keyword>
<feature type="compositionally biased region" description="Basic and acidic residues" evidence="2">
    <location>
        <begin position="270"/>
        <end position="280"/>
    </location>
</feature>
<dbReference type="GeneID" id="107458946"/>
<dbReference type="InterPro" id="IPR036875">
    <property type="entry name" value="Znf_CCHC_sf"/>
</dbReference>
<reference evidence="4" key="1">
    <citation type="journal article" date="2016" name="Nat. Genet.">
        <title>The genome sequences of Arachis duranensis and Arachis ipaensis, the diploid ancestors of cultivated peanut.</title>
        <authorList>
            <person name="Bertioli D.J."/>
            <person name="Cannon S.B."/>
            <person name="Froenicke L."/>
            <person name="Huang G."/>
            <person name="Farmer A.D."/>
            <person name="Cannon E.K."/>
            <person name="Liu X."/>
            <person name="Gao D."/>
            <person name="Clevenger J."/>
            <person name="Dash S."/>
            <person name="Ren L."/>
            <person name="Moretzsohn M.C."/>
            <person name="Shirasawa K."/>
            <person name="Huang W."/>
            <person name="Vidigal B."/>
            <person name="Abernathy B."/>
            <person name="Chu Y."/>
            <person name="Niederhuth C.E."/>
            <person name="Umale P."/>
            <person name="Araujo A.C."/>
            <person name="Kozik A."/>
            <person name="Kim K.D."/>
            <person name="Burow M.D."/>
            <person name="Varshney R.K."/>
            <person name="Wang X."/>
            <person name="Zhang X."/>
            <person name="Barkley N."/>
            <person name="Guimaraes P.M."/>
            <person name="Isobe S."/>
            <person name="Guo B."/>
            <person name="Liao B."/>
            <person name="Stalker H.T."/>
            <person name="Schmitz R.J."/>
            <person name="Scheffler B.E."/>
            <person name="Leal-Bertioli S.C."/>
            <person name="Xun X."/>
            <person name="Jackson S.A."/>
            <person name="Michelmore R."/>
            <person name="Ozias-Akins P."/>
        </authorList>
    </citation>
    <scope>NUCLEOTIDE SEQUENCE [LARGE SCALE GENOMIC DNA]</scope>
    <source>
        <strain evidence="4">cv. V14167</strain>
    </source>
</reference>
<dbReference type="GO" id="GO:0003676">
    <property type="term" value="F:nucleic acid binding"/>
    <property type="evidence" value="ECO:0007669"/>
    <property type="project" value="InterPro"/>
</dbReference>
<name>A0A6P4B215_ARADU</name>
<gene>
    <name evidence="5" type="primary">LOC107458946</name>
</gene>
<feature type="domain" description="CCHC-type" evidence="3">
    <location>
        <begin position="296"/>
        <end position="309"/>
    </location>
</feature>
<dbReference type="PANTHER" id="PTHR37610:SF55">
    <property type="entry name" value="RETROTRANSPOSON COPIA-LIKE N-TERMINAL DOMAIN-CONTAINING PROTEIN"/>
    <property type="match status" value="1"/>
</dbReference>
<proteinExistence type="predicted"/>
<keyword evidence="1" id="KW-0863">Zinc-finger</keyword>
<dbReference type="Gene3D" id="4.10.60.10">
    <property type="entry name" value="Zinc finger, CCHC-type"/>
    <property type="match status" value="1"/>
</dbReference>
<feature type="region of interest" description="Disordered" evidence="2">
    <location>
        <begin position="269"/>
        <end position="290"/>
    </location>
</feature>
<reference evidence="5" key="2">
    <citation type="submission" date="2025-08" db="UniProtKB">
        <authorList>
            <consortium name="RefSeq"/>
        </authorList>
    </citation>
    <scope>IDENTIFICATION</scope>
    <source>
        <tissue evidence="5">Whole plant</tissue>
    </source>
</reference>
<dbReference type="AlphaFoldDB" id="A0A6P4B215"/>
<keyword evidence="1" id="KW-0862">Zinc</keyword>
<organism evidence="4 5">
    <name type="scientific">Arachis duranensis</name>
    <name type="common">Wild peanut</name>
    <dbReference type="NCBI Taxonomy" id="130453"/>
    <lineage>
        <taxon>Eukaryota</taxon>
        <taxon>Viridiplantae</taxon>
        <taxon>Streptophyta</taxon>
        <taxon>Embryophyta</taxon>
        <taxon>Tracheophyta</taxon>
        <taxon>Spermatophyta</taxon>
        <taxon>Magnoliopsida</taxon>
        <taxon>eudicotyledons</taxon>
        <taxon>Gunneridae</taxon>
        <taxon>Pentapetalae</taxon>
        <taxon>rosids</taxon>
        <taxon>fabids</taxon>
        <taxon>Fabales</taxon>
        <taxon>Fabaceae</taxon>
        <taxon>Papilionoideae</taxon>
        <taxon>50 kb inversion clade</taxon>
        <taxon>dalbergioids sensu lato</taxon>
        <taxon>Dalbergieae</taxon>
        <taxon>Pterocarpus clade</taxon>
        <taxon>Arachis</taxon>
    </lineage>
</organism>
<dbReference type="Proteomes" id="UP000515211">
    <property type="component" value="Chromosome 7"/>
</dbReference>
<protein>
    <submittedName>
        <fullName evidence="5">Uncharacterized protein LOC107458946</fullName>
    </submittedName>
</protein>
<keyword evidence="1" id="KW-0479">Metal-binding</keyword>
<evidence type="ECO:0000313" key="5">
    <source>
        <dbReference type="RefSeq" id="XP_015932646.2"/>
    </source>
</evidence>
<evidence type="ECO:0000259" key="3">
    <source>
        <dbReference type="PROSITE" id="PS50158"/>
    </source>
</evidence>